<proteinExistence type="predicted"/>
<protein>
    <submittedName>
        <fullName evidence="2">DUF2059 domain-containing protein</fullName>
    </submittedName>
</protein>
<gene>
    <name evidence="2" type="ORF">ACFO5X_25690</name>
</gene>
<comment type="caution">
    <text evidence="2">The sequence shown here is derived from an EMBL/GenBank/DDBJ whole genome shotgun (WGS) entry which is preliminary data.</text>
</comment>
<dbReference type="Pfam" id="PF09832">
    <property type="entry name" value="DUF2059"/>
    <property type="match status" value="1"/>
</dbReference>
<evidence type="ECO:0000313" key="3">
    <source>
        <dbReference type="Proteomes" id="UP001595973"/>
    </source>
</evidence>
<dbReference type="InterPro" id="IPR018637">
    <property type="entry name" value="DUF2059"/>
</dbReference>
<organism evidence="2 3">
    <name type="scientific">Seohaeicola nanhaiensis</name>
    <dbReference type="NCBI Taxonomy" id="1387282"/>
    <lineage>
        <taxon>Bacteria</taxon>
        <taxon>Pseudomonadati</taxon>
        <taxon>Pseudomonadota</taxon>
        <taxon>Alphaproteobacteria</taxon>
        <taxon>Rhodobacterales</taxon>
        <taxon>Roseobacteraceae</taxon>
        <taxon>Seohaeicola</taxon>
    </lineage>
</organism>
<evidence type="ECO:0000259" key="1">
    <source>
        <dbReference type="Pfam" id="PF09832"/>
    </source>
</evidence>
<evidence type="ECO:0000313" key="2">
    <source>
        <dbReference type="EMBL" id="MFC4671968.1"/>
    </source>
</evidence>
<accession>A0ABV9KPQ3</accession>
<dbReference type="EMBL" id="JBHSGI010000034">
    <property type="protein sequence ID" value="MFC4671968.1"/>
    <property type="molecule type" value="Genomic_DNA"/>
</dbReference>
<name>A0ABV9KPQ3_9RHOB</name>
<feature type="domain" description="DUF2059" evidence="1">
    <location>
        <begin position="90"/>
        <end position="145"/>
    </location>
</feature>
<dbReference type="RefSeq" id="WP_380723066.1">
    <property type="nucleotide sequence ID" value="NZ_JBHSGI010000034.1"/>
</dbReference>
<keyword evidence="3" id="KW-1185">Reference proteome</keyword>
<sequence length="284" mass="31629">MRQLSALPRPSVFLPLLLVVALTLAWPFRMAEAADRARIEAFLNVTGFDVALDSIAESAESAPRMLGFEAQDFGIEWTRMAGKVFDTKVMRAMALDILEQTLDDSMLNVAVDFYASDLGQRLVAVENESHGTDDEMKRTEGARLVAEMVKSGDPRLELYKRMGAAIGGAEAGLRAYQEIQVRFLLAASAAGVIDLKVDIDELRAMMKTREGEVLRAIRESSLAASAYTYRDFSVEELTDYTEALEGPEMRKVYELLNAVQFEITANRFEELARQMADLQPQQSL</sequence>
<reference evidence="3" key="1">
    <citation type="journal article" date="2019" name="Int. J. Syst. Evol. Microbiol.">
        <title>The Global Catalogue of Microorganisms (GCM) 10K type strain sequencing project: providing services to taxonomists for standard genome sequencing and annotation.</title>
        <authorList>
            <consortium name="The Broad Institute Genomics Platform"/>
            <consortium name="The Broad Institute Genome Sequencing Center for Infectious Disease"/>
            <person name="Wu L."/>
            <person name="Ma J."/>
        </authorList>
    </citation>
    <scope>NUCLEOTIDE SEQUENCE [LARGE SCALE GENOMIC DNA]</scope>
    <source>
        <strain evidence="3">CGMCC 4.7283</strain>
    </source>
</reference>
<dbReference type="Proteomes" id="UP001595973">
    <property type="component" value="Unassembled WGS sequence"/>
</dbReference>